<reference evidence="2" key="1">
    <citation type="journal article" date="2016" name="Nature">
        <title>Genome evolution in the allotetraploid frog Xenopus laevis.</title>
        <authorList>
            <person name="Session A.M."/>
            <person name="Uno Y."/>
            <person name="Kwon T."/>
            <person name="Chapman J.A."/>
            <person name="Toyoda A."/>
            <person name="Takahashi S."/>
            <person name="Fukui A."/>
            <person name="Hikosaka A."/>
            <person name="Suzuki A."/>
            <person name="Kondo M."/>
            <person name="van Heeringen S.J."/>
            <person name="Quigley I."/>
            <person name="Heinz S."/>
            <person name="Ogino H."/>
            <person name="Ochi H."/>
            <person name="Hellsten U."/>
            <person name="Lyons J.B."/>
            <person name="Simakov O."/>
            <person name="Putnam N."/>
            <person name="Stites J."/>
            <person name="Kuroki Y."/>
            <person name="Tanaka T."/>
            <person name="Michiue T."/>
            <person name="Watanabe M."/>
            <person name="Bogdanovic O."/>
            <person name="Lister R."/>
            <person name="Georgiou G."/>
            <person name="Paranjpe S.S."/>
            <person name="van Kruijsbergen I."/>
            <person name="Shu S."/>
            <person name="Carlson J."/>
            <person name="Kinoshita T."/>
            <person name="Ohta Y."/>
            <person name="Mawaribuchi S."/>
            <person name="Jenkins J."/>
            <person name="Grimwood J."/>
            <person name="Schmutz J."/>
            <person name="Mitros T."/>
            <person name="Mozaffari S.V."/>
            <person name="Suzuki Y."/>
            <person name="Haramoto Y."/>
            <person name="Yamamoto T.S."/>
            <person name="Takagi C."/>
            <person name="Heald R."/>
            <person name="Miller K."/>
            <person name="Haudenschild C."/>
            <person name="Kitzman J."/>
            <person name="Nakayama T."/>
            <person name="Izutsu Y."/>
            <person name="Robert J."/>
            <person name="Fortriede J."/>
            <person name="Burns K."/>
            <person name="Lotay V."/>
            <person name="Karimi K."/>
            <person name="Yasuoka Y."/>
            <person name="Dichmann D.S."/>
            <person name="Flajnik M.F."/>
            <person name="Houston D.W."/>
            <person name="Shendure J."/>
            <person name="DuPasquier L."/>
            <person name="Vize P.D."/>
            <person name="Zorn A.M."/>
            <person name="Ito M."/>
            <person name="Marcotte E.M."/>
            <person name="Wallingford J.B."/>
            <person name="Ito Y."/>
            <person name="Asashima M."/>
            <person name="Ueno N."/>
            <person name="Matsuda Y."/>
            <person name="Veenstra G.J."/>
            <person name="Fujiyama A."/>
            <person name="Harland R.M."/>
            <person name="Taira M."/>
            <person name="Rokhsar D.S."/>
        </authorList>
    </citation>
    <scope>NUCLEOTIDE SEQUENCE [LARGE SCALE GENOMIC DNA]</scope>
    <source>
        <strain evidence="2">J</strain>
    </source>
</reference>
<evidence type="ECO:0000313" key="1">
    <source>
        <dbReference type="EMBL" id="OCU00202.1"/>
    </source>
</evidence>
<evidence type="ECO:0000313" key="2">
    <source>
        <dbReference type="Proteomes" id="UP000694892"/>
    </source>
</evidence>
<organism evidence="1 2">
    <name type="scientific">Xenopus laevis</name>
    <name type="common">African clawed frog</name>
    <dbReference type="NCBI Taxonomy" id="8355"/>
    <lineage>
        <taxon>Eukaryota</taxon>
        <taxon>Metazoa</taxon>
        <taxon>Chordata</taxon>
        <taxon>Craniata</taxon>
        <taxon>Vertebrata</taxon>
        <taxon>Euteleostomi</taxon>
        <taxon>Amphibia</taxon>
        <taxon>Batrachia</taxon>
        <taxon>Anura</taxon>
        <taxon>Pipoidea</taxon>
        <taxon>Pipidae</taxon>
        <taxon>Xenopodinae</taxon>
        <taxon>Xenopus</taxon>
        <taxon>Xenopus</taxon>
    </lineage>
</organism>
<accession>A0A974I3Y2</accession>
<sequence>MDPPLSDLRITILSLSFKDFNASNSFSVKLFCSYLFIYSSILLEFSSHYIPMYRTYQKKDHSGCLGKRLIWVLNLYVLYYDLPHYHTHPIQLIHALPLV</sequence>
<protein>
    <submittedName>
        <fullName evidence="1">Uncharacterized protein</fullName>
    </submittedName>
</protein>
<gene>
    <name evidence="1" type="ORF">XELAEV_18005979mg</name>
</gene>
<dbReference type="AlphaFoldDB" id="A0A974I3Y2"/>
<dbReference type="Proteomes" id="UP000694892">
    <property type="component" value="Chromosome 1L"/>
</dbReference>
<name>A0A974I3Y2_XENLA</name>
<proteinExistence type="predicted"/>
<dbReference type="EMBL" id="CM004466">
    <property type="protein sequence ID" value="OCU00202.1"/>
    <property type="molecule type" value="Genomic_DNA"/>
</dbReference>